<dbReference type="AlphaFoldDB" id="A0A9Q0YH12"/>
<dbReference type="Proteomes" id="UP001152320">
    <property type="component" value="Chromosome 21"/>
</dbReference>
<reference evidence="1" key="1">
    <citation type="submission" date="2021-10" db="EMBL/GenBank/DDBJ databases">
        <title>Tropical sea cucumber genome reveals ecological adaptation and Cuvierian tubules defense mechanism.</title>
        <authorList>
            <person name="Chen T."/>
        </authorList>
    </citation>
    <scope>NUCLEOTIDE SEQUENCE</scope>
    <source>
        <strain evidence="1">Nanhai2018</strain>
        <tissue evidence="1">Muscle</tissue>
    </source>
</reference>
<organism evidence="1 2">
    <name type="scientific">Holothuria leucospilota</name>
    <name type="common">Black long sea cucumber</name>
    <name type="synonym">Mertensiothuria leucospilota</name>
    <dbReference type="NCBI Taxonomy" id="206669"/>
    <lineage>
        <taxon>Eukaryota</taxon>
        <taxon>Metazoa</taxon>
        <taxon>Echinodermata</taxon>
        <taxon>Eleutherozoa</taxon>
        <taxon>Echinozoa</taxon>
        <taxon>Holothuroidea</taxon>
        <taxon>Aspidochirotacea</taxon>
        <taxon>Aspidochirotida</taxon>
        <taxon>Holothuriidae</taxon>
        <taxon>Holothuria</taxon>
    </lineage>
</organism>
<gene>
    <name evidence="1" type="ORF">HOLleu_39244</name>
</gene>
<protein>
    <submittedName>
        <fullName evidence="1">Uncharacterized protein</fullName>
    </submittedName>
</protein>
<dbReference type="EMBL" id="JAIZAY010000021">
    <property type="protein sequence ID" value="KAJ8021909.1"/>
    <property type="molecule type" value="Genomic_DNA"/>
</dbReference>
<evidence type="ECO:0000313" key="1">
    <source>
        <dbReference type="EMBL" id="KAJ8021909.1"/>
    </source>
</evidence>
<evidence type="ECO:0000313" key="2">
    <source>
        <dbReference type="Proteomes" id="UP001152320"/>
    </source>
</evidence>
<accession>A0A9Q0YH12</accession>
<comment type="caution">
    <text evidence="1">The sequence shown here is derived from an EMBL/GenBank/DDBJ whole genome shotgun (WGS) entry which is preliminary data.</text>
</comment>
<name>A0A9Q0YH12_HOLLE</name>
<sequence>MYLAFISSNFEFSKEAKKILHGAAPASLLPWPRSWTSLDGLTGCDESRSKVGFIVQGRYAPQGGLTPYDRPARWIDPRDGSTSEMDRPRKVDYFANVNARIHNSQILTFNLPFLENNAL</sequence>
<keyword evidence="2" id="KW-1185">Reference proteome</keyword>
<proteinExistence type="predicted"/>